<protein>
    <submittedName>
        <fullName evidence="2">WD40-repeat-containing domain protein</fullName>
    </submittedName>
</protein>
<feature type="region of interest" description="Disordered" evidence="1">
    <location>
        <begin position="382"/>
        <end position="412"/>
    </location>
</feature>
<dbReference type="SUPFAM" id="SSF50978">
    <property type="entry name" value="WD40 repeat-like"/>
    <property type="match status" value="1"/>
</dbReference>
<accession>A0AAV0BKC6</accession>
<evidence type="ECO:0000313" key="2">
    <source>
        <dbReference type="EMBL" id="CAH7686597.1"/>
    </source>
</evidence>
<dbReference type="EMBL" id="CALTRL010005803">
    <property type="protein sequence ID" value="CAH7686597.1"/>
    <property type="molecule type" value="Genomic_DNA"/>
</dbReference>
<dbReference type="SMART" id="SM00320">
    <property type="entry name" value="WD40"/>
    <property type="match status" value="7"/>
</dbReference>
<evidence type="ECO:0000313" key="3">
    <source>
        <dbReference type="Proteomes" id="UP001153365"/>
    </source>
</evidence>
<keyword evidence="3" id="KW-1185">Reference proteome</keyword>
<feature type="region of interest" description="Disordered" evidence="1">
    <location>
        <begin position="73"/>
        <end position="96"/>
    </location>
</feature>
<sequence>MDEEMDLMKQTQTLVKFKGTDSLIRTAKGDSFKSDWSKNLLRCCKWSADGGTVLTEAEDRTIRLFENEEKLESFGKTDEHSTIDEGSSLDGSNSKDSWEPSLSLKMADSVLSTAWFPHSGKKDPSRYCFVAAVKDHPIHLIDATHGSIRASYPIIDHRERVVAPHSMVFSQDGSTLYAGFDTAIEIFDVYRPGEAGERYKTLPSRKSRDGQKGIISTLAIDSNRKGVLAAGSFSSQIGLYDTQSNDFSPIIVFRSKESTGQSQVKFHPYNDQVLFSASRKSNQIHCWDLRYDIRAFHSFYRPGKTNQRIKFDVDPTGSNLITGGTDGKIRIYRLDDLSKPAQCFKLHSDSISAVEFNPTELSFMTCSGSRRLNKQSEYFINSTIPSDDDSSDDNDHSGDDDEEVDVNATSKKSELNLNSSTVRKLNDSNYKAFDLSTELCLWKYTYT</sequence>
<dbReference type="AlphaFoldDB" id="A0AAV0BKC6"/>
<dbReference type="Pfam" id="PF00400">
    <property type="entry name" value="WD40"/>
    <property type="match status" value="2"/>
</dbReference>
<organism evidence="2 3">
    <name type="scientific">Phakopsora pachyrhizi</name>
    <name type="common">Asian soybean rust disease fungus</name>
    <dbReference type="NCBI Taxonomy" id="170000"/>
    <lineage>
        <taxon>Eukaryota</taxon>
        <taxon>Fungi</taxon>
        <taxon>Dikarya</taxon>
        <taxon>Basidiomycota</taxon>
        <taxon>Pucciniomycotina</taxon>
        <taxon>Pucciniomycetes</taxon>
        <taxon>Pucciniales</taxon>
        <taxon>Phakopsoraceae</taxon>
        <taxon>Phakopsora</taxon>
    </lineage>
</organism>
<evidence type="ECO:0000256" key="1">
    <source>
        <dbReference type="SAM" id="MobiDB-lite"/>
    </source>
</evidence>
<dbReference type="InterPro" id="IPR051150">
    <property type="entry name" value="SWT21/TCAB1_mRNA_Telomere"/>
</dbReference>
<comment type="caution">
    <text evidence="2">The sequence shown here is derived from an EMBL/GenBank/DDBJ whole genome shotgun (WGS) entry which is preliminary data.</text>
</comment>
<name>A0AAV0BKC6_PHAPC</name>
<dbReference type="InterPro" id="IPR015943">
    <property type="entry name" value="WD40/YVTN_repeat-like_dom_sf"/>
</dbReference>
<dbReference type="Proteomes" id="UP001153365">
    <property type="component" value="Unassembled WGS sequence"/>
</dbReference>
<dbReference type="PANTHER" id="PTHR13211">
    <property type="entry name" value="TELOMERASE CAJAL BODY PROTEIN 1"/>
    <property type="match status" value="1"/>
</dbReference>
<proteinExistence type="predicted"/>
<gene>
    <name evidence="2" type="ORF">PPACK8108_LOCUS21272</name>
</gene>
<reference evidence="2" key="1">
    <citation type="submission" date="2022-06" db="EMBL/GenBank/DDBJ databases">
        <authorList>
            <consortium name="SYNGENTA / RWTH Aachen University"/>
        </authorList>
    </citation>
    <scope>NUCLEOTIDE SEQUENCE</scope>
</reference>
<feature type="compositionally biased region" description="Basic and acidic residues" evidence="1">
    <location>
        <begin position="73"/>
        <end position="83"/>
    </location>
</feature>
<dbReference type="InterPro" id="IPR001680">
    <property type="entry name" value="WD40_rpt"/>
</dbReference>
<dbReference type="Gene3D" id="2.130.10.10">
    <property type="entry name" value="YVTN repeat-like/Quinoprotein amine dehydrogenase"/>
    <property type="match status" value="2"/>
</dbReference>
<dbReference type="InterPro" id="IPR036322">
    <property type="entry name" value="WD40_repeat_dom_sf"/>
</dbReference>
<dbReference type="PANTHER" id="PTHR13211:SF0">
    <property type="entry name" value="TELOMERASE CAJAL BODY PROTEIN 1"/>
    <property type="match status" value="1"/>
</dbReference>
<feature type="compositionally biased region" description="Acidic residues" evidence="1">
    <location>
        <begin position="386"/>
        <end position="405"/>
    </location>
</feature>